<dbReference type="InterPro" id="IPR000185">
    <property type="entry name" value="SecA"/>
</dbReference>
<proteinExistence type="inferred from homology"/>
<dbReference type="InterPro" id="IPR027417">
    <property type="entry name" value="P-loop_NTPase"/>
</dbReference>
<dbReference type="GO" id="GO:0005886">
    <property type="term" value="C:plasma membrane"/>
    <property type="evidence" value="ECO:0007669"/>
    <property type="project" value="UniProtKB-SubCell"/>
</dbReference>
<dbReference type="SMART" id="SM00957">
    <property type="entry name" value="SecA_DEAD"/>
    <property type="match status" value="1"/>
</dbReference>
<evidence type="ECO:0000313" key="16">
    <source>
        <dbReference type="EMBL" id="SSA44247.1"/>
    </source>
</evidence>
<protein>
    <recommendedName>
        <fullName evidence="11">Protein translocase subunit SecA</fullName>
        <ecNumber evidence="11">7.4.2.8</ecNumber>
    </recommendedName>
</protein>
<dbReference type="Proteomes" id="UP000251571">
    <property type="component" value="Unassembled WGS sequence"/>
</dbReference>
<evidence type="ECO:0000256" key="8">
    <source>
        <dbReference type="ARBA" id="ARBA00022967"/>
    </source>
</evidence>
<dbReference type="GO" id="GO:0008564">
    <property type="term" value="F:protein-exporting ATPase activity"/>
    <property type="evidence" value="ECO:0007669"/>
    <property type="project" value="UniProtKB-EC"/>
</dbReference>
<dbReference type="InterPro" id="IPR011130">
    <property type="entry name" value="SecA_preprotein_X-link_dom"/>
</dbReference>
<dbReference type="PROSITE" id="PS51196">
    <property type="entry name" value="SECA_MOTOR_DEAD"/>
    <property type="match status" value="1"/>
</dbReference>
<evidence type="ECO:0000256" key="9">
    <source>
        <dbReference type="ARBA" id="ARBA00023010"/>
    </source>
</evidence>
<evidence type="ECO:0000259" key="12">
    <source>
        <dbReference type="PROSITE" id="PS51192"/>
    </source>
</evidence>
<dbReference type="GO" id="GO:0005829">
    <property type="term" value="C:cytosol"/>
    <property type="evidence" value="ECO:0007669"/>
    <property type="project" value="TreeGrafter"/>
</dbReference>
<comment type="subunit">
    <text evidence="11">Monomer and homodimer. Part of the essential Sec protein translocation apparatus which comprises SecA, SecYEG and auxiliary proteins SecDF-YajC and YidC.</text>
</comment>
<dbReference type="InterPro" id="IPR001650">
    <property type="entry name" value="Helicase_C-like"/>
</dbReference>
<dbReference type="GO" id="GO:0031522">
    <property type="term" value="C:cell envelope Sec protein transport complex"/>
    <property type="evidence" value="ECO:0007669"/>
    <property type="project" value="TreeGrafter"/>
</dbReference>
<feature type="domain" description="SecA family profile" evidence="14">
    <location>
        <begin position="33"/>
        <end position="609"/>
    </location>
</feature>
<dbReference type="PROSITE" id="PS51194">
    <property type="entry name" value="HELICASE_CTER"/>
    <property type="match status" value="1"/>
</dbReference>
<dbReference type="InterPro" id="IPR014001">
    <property type="entry name" value="Helicase_ATP-bd"/>
</dbReference>
<dbReference type="CDD" id="cd18803">
    <property type="entry name" value="SF2_C_secA"/>
    <property type="match status" value="1"/>
</dbReference>
<dbReference type="SUPFAM" id="SSF81767">
    <property type="entry name" value="Pre-protein crosslinking domain of SecA"/>
    <property type="match status" value="1"/>
</dbReference>
<dbReference type="SUPFAM" id="SSF52540">
    <property type="entry name" value="P-loop containing nucleoside triphosphate hydrolases"/>
    <property type="match status" value="2"/>
</dbReference>
<evidence type="ECO:0000256" key="5">
    <source>
        <dbReference type="ARBA" id="ARBA00022741"/>
    </source>
</evidence>
<keyword evidence="17" id="KW-1185">Reference proteome</keyword>
<sequence length="646" mass="70839">MSVAAAFEARPGPVTGRYPERKWEPMPALDRFAQDAAGKLRQFIGARAGPYRKRARAILRRAPALEAIDDAALRAEAARLSADLHRHGFRRDLVEAGFALVREVSGRTLGKRHFAVQLMGGLAMLDGRIAEMATGEGKSLTATLAAGVAALAGVPVHVITVNDYLVARDAAEMAPLYGFLGLTVAHVLPEMSEAEKRAAYGASITYCSNKQVVFDYLRDRLAREDGAPPAGMMLRGLCFGIVDEADSVLIDEARTPLVIAEKSRGNEARETTFREALEFARALMAGRDYTHREEERSVELTEAGRRRLEGFGQAAGGIWRGRLRREELVGKALTALCVFHRDHHYIVQDEKVHIVDEFTGRLMPDRSWEQGLHQMIETKEGVALTDGQVTRAKISYQAFFRRYMHLGGMTGTAGDVRGELWATYRLGVVPIPTNRRSRRKTARDCVHRTEAEKWRAVVARARTASEAGRAVLIGTRSVAASEAVSAALTEAGLVHSVLSARQDAEEADVIAQAGRTGRITVATNMAGRGTDIHLDDAVRRAGGLHVIMTERHESRRIDRQLAGRSGRQGDPGRVEVHLSLEDELLRRFLPDAARGIRGPLARRLAGPGLLRSAQKRAEQADARARRAVLRTDEKLADFLAFAGRGS</sequence>
<feature type="binding site" evidence="11">
    <location>
        <begin position="135"/>
        <end position="139"/>
    </location>
    <ligand>
        <name>ATP</name>
        <dbReference type="ChEBI" id="CHEBI:30616"/>
    </ligand>
</feature>
<keyword evidence="5 11" id="KW-0547">Nucleotide-binding</keyword>
<evidence type="ECO:0000313" key="17">
    <source>
        <dbReference type="Proteomes" id="UP000245839"/>
    </source>
</evidence>
<organism evidence="16 18">
    <name type="scientific">Jannaschia seohaensis</name>
    <dbReference type="NCBI Taxonomy" id="475081"/>
    <lineage>
        <taxon>Bacteria</taxon>
        <taxon>Pseudomonadati</taxon>
        <taxon>Pseudomonadota</taxon>
        <taxon>Alphaproteobacteria</taxon>
        <taxon>Rhodobacterales</taxon>
        <taxon>Roseobacteraceae</taxon>
        <taxon>Jannaschia</taxon>
    </lineage>
</organism>
<dbReference type="EMBL" id="UETC01000003">
    <property type="protein sequence ID" value="SSA44247.1"/>
    <property type="molecule type" value="Genomic_DNA"/>
</dbReference>
<evidence type="ECO:0000256" key="7">
    <source>
        <dbReference type="ARBA" id="ARBA00022927"/>
    </source>
</evidence>
<evidence type="ECO:0000313" key="18">
    <source>
        <dbReference type="Proteomes" id="UP000251571"/>
    </source>
</evidence>
<reference evidence="16 18" key="1">
    <citation type="submission" date="2016-10" db="EMBL/GenBank/DDBJ databases">
        <authorList>
            <person name="Cai Z."/>
        </authorList>
    </citation>
    <scope>NUCLEOTIDE SEQUENCE [LARGE SCALE GENOMIC DNA]</scope>
    <source>
        <strain evidence="16 18">DSM 25227</strain>
    </source>
</reference>
<dbReference type="GO" id="GO:0043952">
    <property type="term" value="P:protein transport by the Sec complex"/>
    <property type="evidence" value="ECO:0007669"/>
    <property type="project" value="TreeGrafter"/>
</dbReference>
<accession>A0A2Y9APA2</accession>
<dbReference type="GO" id="GO:0005524">
    <property type="term" value="F:ATP binding"/>
    <property type="evidence" value="ECO:0007669"/>
    <property type="project" value="UniProtKB-UniRule"/>
</dbReference>
<dbReference type="GO" id="GO:0065002">
    <property type="term" value="P:intracellular protein transmembrane transport"/>
    <property type="evidence" value="ECO:0007669"/>
    <property type="project" value="UniProtKB-UniRule"/>
</dbReference>
<dbReference type="RefSeq" id="WP_211317116.1">
    <property type="nucleotide sequence ID" value="NZ_QGDJ01000003.1"/>
</dbReference>
<keyword evidence="4" id="KW-0997">Cell inner membrane</keyword>
<dbReference type="SMART" id="SM00958">
    <property type="entry name" value="SecA_PP_bind"/>
    <property type="match status" value="1"/>
</dbReference>
<dbReference type="Gene3D" id="3.40.50.300">
    <property type="entry name" value="P-loop containing nucleotide triphosphate hydrolases"/>
    <property type="match status" value="2"/>
</dbReference>
<feature type="binding site" evidence="11">
    <location>
        <position position="531"/>
    </location>
    <ligand>
        <name>ATP</name>
        <dbReference type="ChEBI" id="CHEBI:30616"/>
    </ligand>
</feature>
<evidence type="ECO:0000256" key="10">
    <source>
        <dbReference type="ARBA" id="ARBA00023136"/>
    </source>
</evidence>
<dbReference type="CDD" id="cd17928">
    <property type="entry name" value="DEXDc_SecA"/>
    <property type="match status" value="1"/>
</dbReference>
<dbReference type="GO" id="GO:0006605">
    <property type="term" value="P:protein targeting"/>
    <property type="evidence" value="ECO:0007669"/>
    <property type="project" value="UniProtKB-UniRule"/>
</dbReference>
<keyword evidence="10 11" id="KW-0472">Membrane</keyword>
<dbReference type="PROSITE" id="PS01312">
    <property type="entry name" value="SECA"/>
    <property type="match status" value="1"/>
</dbReference>
<keyword evidence="8 11" id="KW-1278">Translocase</keyword>
<dbReference type="AlphaFoldDB" id="A0A2Y9APA2"/>
<evidence type="ECO:0000259" key="14">
    <source>
        <dbReference type="PROSITE" id="PS51196"/>
    </source>
</evidence>
<evidence type="ECO:0000256" key="3">
    <source>
        <dbReference type="ARBA" id="ARBA00022490"/>
    </source>
</evidence>
<keyword evidence="1 11" id="KW-0813">Transport</keyword>
<keyword evidence="6 11" id="KW-0067">ATP-binding</keyword>
<keyword evidence="7 11" id="KW-0653">Protein transport</keyword>
<evidence type="ECO:0000313" key="15">
    <source>
        <dbReference type="EMBL" id="PWJ20243.1"/>
    </source>
</evidence>
<keyword evidence="2 11" id="KW-1003">Cell membrane</keyword>
<dbReference type="Pfam" id="PF01043">
    <property type="entry name" value="SecA_PP_bind"/>
    <property type="match status" value="1"/>
</dbReference>
<evidence type="ECO:0000256" key="1">
    <source>
        <dbReference type="ARBA" id="ARBA00022448"/>
    </source>
</evidence>
<dbReference type="InterPro" id="IPR020937">
    <property type="entry name" value="SecA_CS"/>
</dbReference>
<dbReference type="InterPro" id="IPR044722">
    <property type="entry name" value="SecA_SF2_C"/>
</dbReference>
<dbReference type="InterPro" id="IPR036670">
    <property type="entry name" value="SecA_X-link_sf"/>
</dbReference>
<dbReference type="PROSITE" id="PS51192">
    <property type="entry name" value="HELICASE_ATP_BIND_1"/>
    <property type="match status" value="1"/>
</dbReference>
<dbReference type="FunFam" id="3.40.50.300:FF:000429">
    <property type="entry name" value="Preprotein translocase subunit SecA"/>
    <property type="match status" value="1"/>
</dbReference>
<dbReference type="Pfam" id="PF07517">
    <property type="entry name" value="SecA_DEAD"/>
    <property type="match status" value="1"/>
</dbReference>
<gene>
    <name evidence="11" type="primary">secA</name>
    <name evidence="15" type="ORF">BCF38_10358</name>
    <name evidence="16" type="ORF">SAMN05421539_10358</name>
</gene>
<evidence type="ECO:0000259" key="13">
    <source>
        <dbReference type="PROSITE" id="PS51194"/>
    </source>
</evidence>
<dbReference type="Pfam" id="PF21090">
    <property type="entry name" value="P-loop_SecA"/>
    <property type="match status" value="1"/>
</dbReference>
<dbReference type="Gene3D" id="3.90.1440.10">
    <property type="entry name" value="SecA, preprotein cross-linking domain"/>
    <property type="match status" value="1"/>
</dbReference>
<evidence type="ECO:0000256" key="2">
    <source>
        <dbReference type="ARBA" id="ARBA00022475"/>
    </source>
</evidence>
<dbReference type="Proteomes" id="UP000245839">
    <property type="component" value="Unassembled WGS sequence"/>
</dbReference>
<dbReference type="HAMAP" id="MF_01382">
    <property type="entry name" value="SecA"/>
    <property type="match status" value="1"/>
</dbReference>
<evidence type="ECO:0000256" key="6">
    <source>
        <dbReference type="ARBA" id="ARBA00022840"/>
    </source>
</evidence>
<comment type="catalytic activity">
    <reaction evidence="11">
        <text>ATP + H2O + cellular proteinSide 1 = ADP + phosphate + cellular proteinSide 2.</text>
        <dbReference type="EC" id="7.4.2.8"/>
    </reaction>
</comment>
<keyword evidence="9 11" id="KW-0811">Translocation</keyword>
<dbReference type="PANTHER" id="PTHR30612:SF0">
    <property type="entry name" value="CHLOROPLAST PROTEIN-TRANSPORTING ATPASE"/>
    <property type="match status" value="1"/>
</dbReference>
<reference evidence="15 17" key="2">
    <citation type="submission" date="2018-03" db="EMBL/GenBank/DDBJ databases">
        <title>Genomic Encyclopedia of Archaeal and Bacterial Type Strains, Phase II (KMG-II): from individual species to whole genera.</title>
        <authorList>
            <person name="Goeker M."/>
        </authorList>
    </citation>
    <scope>NUCLEOTIDE SEQUENCE [LARGE SCALE GENOMIC DNA]</scope>
    <source>
        <strain evidence="15 17">DSM 25227</strain>
    </source>
</reference>
<dbReference type="EMBL" id="QGDJ01000003">
    <property type="protein sequence ID" value="PWJ20243.1"/>
    <property type="molecule type" value="Genomic_DNA"/>
</dbReference>
<name>A0A2Y9APA2_9RHOB</name>
<dbReference type="PRINTS" id="PR00906">
    <property type="entry name" value="SECA"/>
</dbReference>
<keyword evidence="3 11" id="KW-0963">Cytoplasm</keyword>
<dbReference type="PANTHER" id="PTHR30612">
    <property type="entry name" value="SECA INNER MEMBRANE COMPONENT OF SEC PROTEIN SECRETION SYSTEM"/>
    <property type="match status" value="1"/>
</dbReference>
<dbReference type="EC" id="7.4.2.8" evidence="11"/>
<evidence type="ECO:0000256" key="4">
    <source>
        <dbReference type="ARBA" id="ARBA00022519"/>
    </source>
</evidence>
<feature type="domain" description="Helicase C-terminal" evidence="13">
    <location>
        <begin position="441"/>
        <end position="608"/>
    </location>
</feature>
<dbReference type="InterPro" id="IPR014018">
    <property type="entry name" value="SecA_motor_DEAD"/>
</dbReference>
<comment type="similarity">
    <text evidence="11">Belongs to the SecA family.</text>
</comment>
<comment type="subcellular location">
    <subcellularLocation>
        <location evidence="11">Cell membrane</location>
        <topology evidence="11">Peripheral membrane protein</topology>
        <orientation evidence="11">Cytoplasmic side</orientation>
    </subcellularLocation>
    <subcellularLocation>
        <location evidence="11">Cytoplasm</location>
    </subcellularLocation>
    <text evidence="11">Distribution is 50-50.</text>
</comment>
<feature type="binding site" evidence="11">
    <location>
        <position position="117"/>
    </location>
    <ligand>
        <name>ATP</name>
        <dbReference type="ChEBI" id="CHEBI:30616"/>
    </ligand>
</feature>
<evidence type="ECO:0000256" key="11">
    <source>
        <dbReference type="HAMAP-Rule" id="MF_01382"/>
    </source>
</evidence>
<dbReference type="GO" id="GO:0017038">
    <property type="term" value="P:protein import"/>
    <property type="evidence" value="ECO:0007669"/>
    <property type="project" value="InterPro"/>
</dbReference>
<comment type="function">
    <text evidence="11">Part of the Sec protein translocase complex. Interacts with the SecYEG preprotein conducting channel. Has a central role in coupling the hydrolysis of ATP to the transfer of proteins into and across the cell membrane, serving both as a receptor for the preprotein-SecB complex and as an ATP-driven molecular motor driving the stepwise translocation of polypeptide chains across the membrane.</text>
</comment>
<feature type="domain" description="Helicase ATP-binding" evidence="12">
    <location>
        <begin position="119"/>
        <end position="260"/>
    </location>
</feature>
<dbReference type="InterPro" id="IPR011115">
    <property type="entry name" value="SecA_DEAD"/>
</dbReference>